<keyword evidence="2" id="KW-0805">Transcription regulation</keyword>
<dbReference type="SMR" id="Q9NAE4"/>
<dbReference type="GO" id="GO:0042802">
    <property type="term" value="F:identical protein binding"/>
    <property type="evidence" value="ECO:0000353"/>
    <property type="project" value="IntAct"/>
</dbReference>
<dbReference type="IntAct" id="Q9NAE4">
    <property type="interactions" value="81"/>
</dbReference>
<dbReference type="DIP" id="DIP-24310N"/>
<dbReference type="GO" id="GO:0003700">
    <property type="term" value="F:DNA-binding transcription factor activity"/>
    <property type="evidence" value="ECO:0007669"/>
    <property type="project" value="InterPro"/>
</dbReference>
<dbReference type="UCSC" id="Y51H4A.4">
    <property type="organism name" value="c. elegans"/>
</dbReference>
<dbReference type="PaxDb" id="6239-Y51H4A.4"/>
<dbReference type="InterPro" id="IPR031106">
    <property type="entry name" value="C/EBP"/>
</dbReference>
<evidence type="ECO:0000256" key="5">
    <source>
        <dbReference type="ARBA" id="ARBA00023242"/>
    </source>
</evidence>
<dbReference type="SUPFAM" id="SSF57959">
    <property type="entry name" value="Leucine zipper domain"/>
    <property type="match status" value="1"/>
</dbReference>
<dbReference type="InterPro" id="IPR004827">
    <property type="entry name" value="bZIP"/>
</dbReference>
<dbReference type="FunFam" id="1.20.5.170:FF:000025">
    <property type="entry name" value="nuclear factor interleukin-3-regulated protein-like"/>
    <property type="match status" value="1"/>
</dbReference>
<organism evidence="8 9">
    <name type="scientific">Caenorhabditis elegans</name>
    <dbReference type="NCBI Taxonomy" id="6239"/>
    <lineage>
        <taxon>Eukaryota</taxon>
        <taxon>Metazoa</taxon>
        <taxon>Ecdysozoa</taxon>
        <taxon>Nematoda</taxon>
        <taxon>Chromadorea</taxon>
        <taxon>Rhabditida</taxon>
        <taxon>Rhabditina</taxon>
        <taxon>Rhabditomorpha</taxon>
        <taxon>Rhabditoidea</taxon>
        <taxon>Rhabditidae</taxon>
        <taxon>Peloderinae</taxon>
        <taxon>Caenorhabditis</taxon>
    </lineage>
</organism>
<evidence type="ECO:0000256" key="4">
    <source>
        <dbReference type="ARBA" id="ARBA00023163"/>
    </source>
</evidence>
<dbReference type="Proteomes" id="UP000001940">
    <property type="component" value="Chromosome IV"/>
</dbReference>
<feature type="region of interest" description="Disordered" evidence="6">
    <location>
        <begin position="61"/>
        <end position="131"/>
    </location>
</feature>
<dbReference type="PANTHER" id="PTHR23334">
    <property type="entry name" value="CCAAT/ENHANCER BINDING PROTEIN"/>
    <property type="match status" value="1"/>
</dbReference>
<dbReference type="HOGENOM" id="CLU_130057_0_0_1"/>
<dbReference type="CTD" id="178459"/>
<keyword evidence="9" id="KW-1185">Reference proteome</keyword>
<evidence type="ECO:0000259" key="7">
    <source>
        <dbReference type="PROSITE" id="PS50217"/>
    </source>
</evidence>
<feature type="compositionally biased region" description="Basic and acidic residues" evidence="6">
    <location>
        <begin position="100"/>
        <end position="131"/>
    </location>
</feature>
<sequence length="185" mass="20785">MMTDIQQQLAASRMCDSDSIKAFNQMYAQNPYGAGAFDKNYSAATALPFFAQHFAPYANPHATSSFSPSSSSTSSTTSSQNQQSGSSGSKKKKPVPVPENQKDEAYLDRRRRNNEAARKSRESRKKVDQDNSVRVTYLERENQCLRVYVQQLQLQNESMRQHLLLQNPGTIDTMDPIAMANMPSY</sequence>
<dbReference type="Pfam" id="PF07716">
    <property type="entry name" value="bZIP_2"/>
    <property type="match status" value="1"/>
</dbReference>
<feature type="domain" description="BZIP" evidence="7">
    <location>
        <begin position="103"/>
        <end position="163"/>
    </location>
</feature>
<dbReference type="PROSITE" id="PS50217">
    <property type="entry name" value="BZIP"/>
    <property type="match status" value="1"/>
</dbReference>
<dbReference type="eggNOG" id="KOG3119">
    <property type="taxonomic scope" value="Eukaryota"/>
</dbReference>
<dbReference type="GO" id="GO:0006351">
    <property type="term" value="P:DNA-templated transcription"/>
    <property type="evidence" value="ECO:0007669"/>
    <property type="project" value="InterPro"/>
</dbReference>
<keyword evidence="3" id="KW-0238">DNA-binding</keyword>
<dbReference type="STRING" id="6239.Y51H4A.4a.1"/>
<evidence type="ECO:0000313" key="10">
    <source>
        <dbReference type="WormBase" id="Y51H4A.4a"/>
    </source>
</evidence>
<comment type="similarity">
    <text evidence="1">Belongs to the bZIP family. NFIL3 subfamily.</text>
</comment>
<protein>
    <submittedName>
        <fullName evidence="8">BZIP domain-containing protein</fullName>
    </submittedName>
</protein>
<comment type="interaction">
    <interactant intactId="EBI-332523">
        <id>Q9NAE4</id>
    </interactant>
    <interactant intactId="EBI-332523">
        <id>Q9NAE4</id>
        <label>zip-7</label>
    </interactant>
    <organismsDiffer>false</organismsDiffer>
    <experiments>2</experiments>
</comment>
<evidence type="ECO:0000256" key="2">
    <source>
        <dbReference type="ARBA" id="ARBA00023015"/>
    </source>
</evidence>
<feature type="compositionally biased region" description="Low complexity" evidence="6">
    <location>
        <begin position="63"/>
        <end position="88"/>
    </location>
</feature>
<evidence type="ECO:0000256" key="3">
    <source>
        <dbReference type="ARBA" id="ARBA00023125"/>
    </source>
</evidence>
<dbReference type="SMART" id="SM00338">
    <property type="entry name" value="BRLZ"/>
    <property type="match status" value="1"/>
</dbReference>
<dbReference type="Gene3D" id="1.20.5.170">
    <property type="match status" value="1"/>
</dbReference>
<dbReference type="AGR" id="WB:WBGene00013100"/>
<name>Q9NAE4_CAEEL</name>
<dbReference type="Bgee" id="WBGene00013100">
    <property type="expression patterns" value="Expressed in embryo and 4 other cell types or tissues"/>
</dbReference>
<dbReference type="EMBL" id="BX284604">
    <property type="protein sequence ID" value="CAB61136.1"/>
    <property type="molecule type" value="Genomic_DNA"/>
</dbReference>
<evidence type="ECO:0000313" key="8">
    <source>
        <dbReference type="EMBL" id="CAB61136.1"/>
    </source>
</evidence>
<dbReference type="PANTHER" id="PTHR23334:SF20">
    <property type="entry name" value="BASIC LEUCINE ZIPPER 24"/>
    <property type="match status" value="1"/>
</dbReference>
<accession>Q9NAE4</accession>
<dbReference type="KEGG" id="cel:CELE_Y51H4A.4"/>
<comment type="interaction">
    <interactant intactId="EBI-332523">
        <id>Q9NAE4</id>
    </interactant>
    <interactant intactId="EBI-328155">
        <id>Q94126</id>
        <label>ces-2</label>
    </interactant>
    <organismsDiffer>false</organismsDiffer>
    <experiments>4</experiments>
</comment>
<keyword evidence="4" id="KW-0804">Transcription</keyword>
<reference evidence="8 9" key="1">
    <citation type="journal article" date="1998" name="Science">
        <title>Genome sequence of the nematode C. elegans: a platform for investigating biology.</title>
        <authorList>
            <consortium name="The C. elegans sequencing consortium"/>
            <person name="Sulson J.E."/>
            <person name="Waterston R."/>
        </authorList>
    </citation>
    <scope>NUCLEOTIDE SEQUENCE [LARGE SCALE GENOMIC DNA]</scope>
    <source>
        <strain evidence="8 9">Bristol N2</strain>
    </source>
</reference>
<dbReference type="GO" id="GO:0003677">
    <property type="term" value="F:DNA binding"/>
    <property type="evidence" value="ECO:0007669"/>
    <property type="project" value="UniProtKB-KW"/>
</dbReference>
<dbReference type="InterPro" id="IPR046347">
    <property type="entry name" value="bZIP_sf"/>
</dbReference>
<dbReference type="InParanoid" id="Q9NAE4"/>
<keyword evidence="5" id="KW-0539">Nucleus</keyword>
<dbReference type="AlphaFoldDB" id="Q9NAE4"/>
<dbReference type="GeneID" id="178459"/>
<dbReference type="OMA" id="TENTRMQ"/>
<dbReference type="OrthoDB" id="6151507at2759"/>
<proteinExistence type="evidence at protein level"/>
<evidence type="ECO:0000256" key="1">
    <source>
        <dbReference type="ARBA" id="ARBA00006079"/>
    </source>
</evidence>
<dbReference type="WormBase" id="Y51H4A.4a">
    <property type="protein sequence ID" value="CE22330"/>
    <property type="gene ID" value="WBGene00013100"/>
    <property type="gene designation" value="zip-7"/>
</dbReference>
<dbReference type="FunCoup" id="Q9NAE4">
    <property type="interactions" value="1674"/>
</dbReference>
<evidence type="ECO:0000256" key="6">
    <source>
        <dbReference type="SAM" id="MobiDB-lite"/>
    </source>
</evidence>
<gene>
    <name evidence="8 10" type="primary">zip-7</name>
    <name evidence="8" type="ORF">CELE_Y51H4A.4</name>
    <name evidence="10" type="ORF">Y51H4A.4</name>
</gene>
<dbReference type="RefSeq" id="NP_502961.1">
    <property type="nucleotide sequence ID" value="NM_070560.5"/>
</dbReference>
<comment type="interaction">
    <interactant intactId="EBI-332523">
        <id>Q9NAE4</id>
    </interactant>
    <interactant intactId="EBI-317870">
        <id>Q10666</id>
        <label>pop-1</label>
    </interactant>
    <organismsDiffer>false</organismsDiffer>
    <experiments>3</experiments>
</comment>
<evidence type="ECO:0000313" key="9">
    <source>
        <dbReference type="Proteomes" id="UP000001940"/>
    </source>
</evidence>